<name>A0A7J7ITM8_BUGNE</name>
<comment type="subcellular location">
    <subcellularLocation>
        <location evidence="1">Cytoplasm</location>
    </subcellularLocation>
</comment>
<evidence type="ECO:0000259" key="6">
    <source>
        <dbReference type="PROSITE" id="PS50102"/>
    </source>
</evidence>
<keyword evidence="4 5" id="KW-0694">RNA-binding</keyword>
<evidence type="ECO:0000256" key="2">
    <source>
        <dbReference type="ARBA" id="ARBA00022490"/>
    </source>
</evidence>
<dbReference type="SMART" id="SM00360">
    <property type="entry name" value="RRM"/>
    <property type="match status" value="1"/>
</dbReference>
<dbReference type="PROSITE" id="PS50102">
    <property type="entry name" value="RRM"/>
    <property type="match status" value="1"/>
</dbReference>
<organism evidence="7 8">
    <name type="scientific">Bugula neritina</name>
    <name type="common">Brown bryozoan</name>
    <name type="synonym">Sertularia neritina</name>
    <dbReference type="NCBI Taxonomy" id="10212"/>
    <lineage>
        <taxon>Eukaryota</taxon>
        <taxon>Metazoa</taxon>
        <taxon>Spiralia</taxon>
        <taxon>Lophotrochozoa</taxon>
        <taxon>Bryozoa</taxon>
        <taxon>Gymnolaemata</taxon>
        <taxon>Cheilostomatida</taxon>
        <taxon>Flustrina</taxon>
        <taxon>Buguloidea</taxon>
        <taxon>Bugulidae</taxon>
        <taxon>Bugula</taxon>
    </lineage>
</organism>
<evidence type="ECO:0000313" key="7">
    <source>
        <dbReference type="EMBL" id="KAF6017283.1"/>
    </source>
</evidence>
<keyword evidence="3" id="KW-0677">Repeat</keyword>
<dbReference type="PANTHER" id="PTHR48032">
    <property type="entry name" value="RNA-BINDING PROTEIN MUSASHI HOMOLOG RBP6"/>
    <property type="match status" value="1"/>
</dbReference>
<dbReference type="EMBL" id="VXIV02003416">
    <property type="protein sequence ID" value="KAF6017283.1"/>
    <property type="molecule type" value="Genomic_DNA"/>
</dbReference>
<dbReference type="Proteomes" id="UP000593567">
    <property type="component" value="Unassembled WGS sequence"/>
</dbReference>
<dbReference type="SUPFAM" id="SSF54928">
    <property type="entry name" value="RNA-binding domain, RBD"/>
    <property type="match status" value="1"/>
</dbReference>
<dbReference type="GO" id="GO:0005737">
    <property type="term" value="C:cytoplasm"/>
    <property type="evidence" value="ECO:0007669"/>
    <property type="project" value="UniProtKB-SubCell"/>
</dbReference>
<keyword evidence="8" id="KW-1185">Reference proteome</keyword>
<keyword evidence="2" id="KW-0963">Cytoplasm</keyword>
<gene>
    <name evidence="7" type="ORF">EB796_024412</name>
</gene>
<comment type="caution">
    <text evidence="7">The sequence shown here is derived from an EMBL/GenBank/DDBJ whole genome shotgun (WGS) entry which is preliminary data.</text>
</comment>
<dbReference type="AlphaFoldDB" id="A0A7J7ITM8"/>
<proteinExistence type="predicted"/>
<dbReference type="InterPro" id="IPR000504">
    <property type="entry name" value="RRM_dom"/>
</dbReference>
<dbReference type="InterPro" id="IPR035979">
    <property type="entry name" value="RBD_domain_sf"/>
</dbReference>
<protein>
    <recommendedName>
        <fullName evidence="6">RRM domain-containing protein</fullName>
    </recommendedName>
</protein>
<evidence type="ECO:0000256" key="4">
    <source>
        <dbReference type="ARBA" id="ARBA00022884"/>
    </source>
</evidence>
<dbReference type="Pfam" id="PF00076">
    <property type="entry name" value="RRM_1"/>
    <property type="match status" value="1"/>
</dbReference>
<dbReference type="OrthoDB" id="1875751at2759"/>
<evidence type="ECO:0000313" key="8">
    <source>
        <dbReference type="Proteomes" id="UP000593567"/>
    </source>
</evidence>
<sequence>MAGCMEVDLSEGFEPSKLFAGGLSWRTTSESLQEYFQQYGHVEKCEIMHNLKNLKPRGFGFVTFTSSKVAAEVLACRHVLDDKEIDVKPSTPKPTNRIVRKEQDVINKRKIFIGGIPLNATEKEIFVAFEQQFGKHLQGHEDLVLLHLKKNCWQNKL</sequence>
<feature type="domain" description="RRM" evidence="6">
    <location>
        <begin position="16"/>
        <end position="92"/>
    </location>
</feature>
<dbReference type="GO" id="GO:0003729">
    <property type="term" value="F:mRNA binding"/>
    <property type="evidence" value="ECO:0007669"/>
    <property type="project" value="TreeGrafter"/>
</dbReference>
<dbReference type="Gene3D" id="3.30.70.330">
    <property type="match status" value="1"/>
</dbReference>
<dbReference type="InterPro" id="IPR012677">
    <property type="entry name" value="Nucleotide-bd_a/b_plait_sf"/>
</dbReference>
<accession>A0A7J7ITM8</accession>
<reference evidence="7" key="1">
    <citation type="submission" date="2020-06" db="EMBL/GenBank/DDBJ databases">
        <title>Draft genome of Bugula neritina, a colonial animal packing powerful symbionts and potential medicines.</title>
        <authorList>
            <person name="Rayko M."/>
        </authorList>
    </citation>
    <scope>NUCLEOTIDE SEQUENCE [LARGE SCALE GENOMIC DNA]</scope>
    <source>
        <strain evidence="7">Kwan_BN1</strain>
    </source>
</reference>
<evidence type="ECO:0000256" key="3">
    <source>
        <dbReference type="ARBA" id="ARBA00022737"/>
    </source>
</evidence>
<dbReference type="GO" id="GO:0006417">
    <property type="term" value="P:regulation of translation"/>
    <property type="evidence" value="ECO:0007669"/>
    <property type="project" value="TreeGrafter"/>
</dbReference>
<evidence type="ECO:0000256" key="5">
    <source>
        <dbReference type="PROSITE-ProRule" id="PRU00176"/>
    </source>
</evidence>
<evidence type="ECO:0000256" key="1">
    <source>
        <dbReference type="ARBA" id="ARBA00004496"/>
    </source>
</evidence>
<dbReference type="PANTHER" id="PTHR48032:SF18">
    <property type="entry name" value="RRM DOMAIN-CONTAINING PROTEIN"/>
    <property type="match status" value="1"/>
</dbReference>